<evidence type="ECO:0000313" key="1">
    <source>
        <dbReference type="EMBL" id="MFC6880151.1"/>
    </source>
</evidence>
<dbReference type="PANTHER" id="PTHR16222:SF12">
    <property type="entry name" value="ADP-RIBOSYLGLYCOHYDROLASE-RELATED"/>
    <property type="match status" value="1"/>
</dbReference>
<dbReference type="Pfam" id="PF03747">
    <property type="entry name" value="ADP_ribosyl_GH"/>
    <property type="match status" value="1"/>
</dbReference>
<sequence length="309" mass="31819">MTSSDPCSRSERARASLLGLAVGDALGSQFFVPANRAAFDARTPPPAPPGRPWQWTDDTEMAASVHLVLTRHGAIDQDALAASFAERHDFDRGYGPGTGRLLRLVREGGDWRTLARESFGGQGSWGNGAAMRVAPLGAWYAGEPAEAARQAALSAEVTHPHPDAVAGAVAVAVAAAIAPARPAPGPFLDEVLRHVGPGRVRDGIGEARRLLTVGDPATAAAVLGNGRQVAAHDTVPFTLWVAARVRDDYERAFWTTAAAGGDIDTTCAIVGGIVAATAPPPASWLAATEPLPAWAATGPAGGGGRGTLR</sequence>
<gene>
    <name evidence="1" type="ORF">ACFQKB_10275</name>
</gene>
<dbReference type="InterPro" id="IPR036705">
    <property type="entry name" value="Ribosyl_crysJ1_sf"/>
</dbReference>
<accession>A0ABW2CH04</accession>
<proteinExistence type="predicted"/>
<name>A0ABW2CH04_9ACTN</name>
<dbReference type="InterPro" id="IPR005502">
    <property type="entry name" value="Ribosyl_crysJ1"/>
</dbReference>
<dbReference type="InterPro" id="IPR050792">
    <property type="entry name" value="ADP-ribosylglycohydrolase"/>
</dbReference>
<dbReference type="Gene3D" id="1.10.4080.10">
    <property type="entry name" value="ADP-ribosylation/Crystallin J1"/>
    <property type="match status" value="1"/>
</dbReference>
<dbReference type="PANTHER" id="PTHR16222">
    <property type="entry name" value="ADP-RIBOSYLGLYCOHYDROLASE"/>
    <property type="match status" value="1"/>
</dbReference>
<dbReference type="RefSeq" id="WP_160820645.1">
    <property type="nucleotide sequence ID" value="NZ_JBHSXE010000001.1"/>
</dbReference>
<reference evidence="2" key="1">
    <citation type="journal article" date="2019" name="Int. J. Syst. Evol. Microbiol.">
        <title>The Global Catalogue of Microorganisms (GCM) 10K type strain sequencing project: providing services to taxonomists for standard genome sequencing and annotation.</title>
        <authorList>
            <consortium name="The Broad Institute Genomics Platform"/>
            <consortium name="The Broad Institute Genome Sequencing Center for Infectious Disease"/>
            <person name="Wu L."/>
            <person name="Ma J."/>
        </authorList>
    </citation>
    <scope>NUCLEOTIDE SEQUENCE [LARGE SCALE GENOMIC DNA]</scope>
    <source>
        <strain evidence="2">JCM 3369</strain>
    </source>
</reference>
<evidence type="ECO:0000313" key="2">
    <source>
        <dbReference type="Proteomes" id="UP001596380"/>
    </source>
</evidence>
<dbReference type="Proteomes" id="UP001596380">
    <property type="component" value="Unassembled WGS sequence"/>
</dbReference>
<dbReference type="EMBL" id="JBHSXS010000004">
    <property type="protein sequence ID" value="MFC6880151.1"/>
    <property type="molecule type" value="Genomic_DNA"/>
</dbReference>
<comment type="caution">
    <text evidence="1">The sequence shown here is derived from an EMBL/GenBank/DDBJ whole genome shotgun (WGS) entry which is preliminary data.</text>
</comment>
<keyword evidence="2" id="KW-1185">Reference proteome</keyword>
<organism evidence="1 2">
    <name type="scientific">Actinomadura yumaensis</name>
    <dbReference type="NCBI Taxonomy" id="111807"/>
    <lineage>
        <taxon>Bacteria</taxon>
        <taxon>Bacillati</taxon>
        <taxon>Actinomycetota</taxon>
        <taxon>Actinomycetes</taxon>
        <taxon>Streptosporangiales</taxon>
        <taxon>Thermomonosporaceae</taxon>
        <taxon>Actinomadura</taxon>
    </lineage>
</organism>
<dbReference type="SUPFAM" id="SSF101478">
    <property type="entry name" value="ADP-ribosylglycohydrolase"/>
    <property type="match status" value="1"/>
</dbReference>
<protein>
    <submittedName>
        <fullName evidence="1">ADP-ribosylglycohydrolase family protein</fullName>
    </submittedName>
</protein>